<dbReference type="PROSITE" id="PS00211">
    <property type="entry name" value="ABC_TRANSPORTER_1"/>
    <property type="match status" value="1"/>
</dbReference>
<dbReference type="GO" id="GO:0015220">
    <property type="term" value="F:choline transmembrane transporter activity"/>
    <property type="evidence" value="ECO:0007669"/>
    <property type="project" value="InterPro"/>
</dbReference>
<evidence type="ECO:0000256" key="2">
    <source>
        <dbReference type="ARBA" id="ARBA00022448"/>
    </source>
</evidence>
<dbReference type="FunFam" id="3.40.50.300:FF:000201">
    <property type="entry name" value="Glycine betaine/L-proline ABC transporter ATP-binding protein"/>
    <property type="match status" value="1"/>
</dbReference>
<keyword evidence="4 10" id="KW-0067">ATP-binding</keyword>
<protein>
    <recommendedName>
        <fullName evidence="8">Trimethylamine N-oxide transport system ATP-binding protein TmoW</fullName>
        <ecNumber evidence="7">7.6.2.9</ecNumber>
    </recommendedName>
</protein>
<evidence type="ECO:0000256" key="4">
    <source>
        <dbReference type="ARBA" id="ARBA00022840"/>
    </source>
</evidence>
<evidence type="ECO:0000313" key="11">
    <source>
        <dbReference type="Proteomes" id="UP000295097"/>
    </source>
</evidence>
<evidence type="ECO:0000256" key="7">
    <source>
        <dbReference type="ARBA" id="ARBA00066388"/>
    </source>
</evidence>
<dbReference type="InterPro" id="IPR003593">
    <property type="entry name" value="AAA+_ATPase"/>
</dbReference>
<comment type="subunit">
    <text evidence="6">The complex is probably composed of two ATP-binding proteins (TmoW), two transmembrane proteins (TmoV) and a solute-binding protein (TmoX).</text>
</comment>
<sequence>MTDAVVFDDVNIVFGDKPETALPLMDAGKDRAEVQDETGQVLGVHNCSLTVAEGELLVLMGLSGSGKSTLLRAVNQLNPVCRGRVLVNDGTQMTDVTTADNKTLRQIRLNRVSMVFQQFGLLPWRNVLDNVALGLEFAGLSQKERTDRAKAQLELVGLQDWGDQLVGELSGGMQQRVGLARAFATEAPILLMDEPFSALDPLIRNRLQDELLELQHNLKRTIIFVSHDLDEAFKIGDRIAIMEGGRIVQCGTPSQIVRKPADAYVADFVAHVNPLGVLRAADVMSETEAPADAPTVGLDTKLSDMMEALGQGTIMRVTARDGAAAGSVRPQDVVTALNPETSLI</sequence>
<comment type="similarity">
    <text evidence="1">Belongs to the ABC transporter superfamily.</text>
</comment>
<dbReference type="PANTHER" id="PTHR43869:SF1">
    <property type="entry name" value="GLYCINE BETAINE_PROLINE BETAINE TRANSPORT SYSTEM ATP-BINDING PROTEIN PROV"/>
    <property type="match status" value="1"/>
</dbReference>
<comment type="catalytic activity">
    <reaction evidence="5">
        <text>a quaternary ammonium(out) + ATP + H2O = a quaternary ammonium(in) + ADP + phosphate + H(+)</text>
        <dbReference type="Rhea" id="RHEA:11036"/>
        <dbReference type="ChEBI" id="CHEBI:15377"/>
        <dbReference type="ChEBI" id="CHEBI:15378"/>
        <dbReference type="ChEBI" id="CHEBI:30616"/>
        <dbReference type="ChEBI" id="CHEBI:35267"/>
        <dbReference type="ChEBI" id="CHEBI:43474"/>
        <dbReference type="ChEBI" id="CHEBI:456216"/>
        <dbReference type="EC" id="7.6.2.9"/>
    </reaction>
    <physiologicalReaction direction="left-to-right" evidence="5">
        <dbReference type="Rhea" id="RHEA:11037"/>
    </physiologicalReaction>
</comment>
<reference evidence="10 11" key="1">
    <citation type="submission" date="2019-03" db="EMBL/GenBank/DDBJ databases">
        <title>Freshwater and sediment microbial communities from various areas in North America, analyzing microbe dynamics in response to fracking.</title>
        <authorList>
            <person name="Lamendella R."/>
        </authorList>
    </citation>
    <scope>NUCLEOTIDE SEQUENCE [LARGE SCALE GENOMIC DNA]</scope>
    <source>
        <strain evidence="10 11">175.2</strain>
    </source>
</reference>
<evidence type="ECO:0000256" key="3">
    <source>
        <dbReference type="ARBA" id="ARBA00022741"/>
    </source>
</evidence>
<evidence type="ECO:0000259" key="9">
    <source>
        <dbReference type="PROSITE" id="PS50893"/>
    </source>
</evidence>
<dbReference type="PANTHER" id="PTHR43869">
    <property type="entry name" value="GLYCINE BETAINE/PROLINE BETAINE TRANSPORT SYSTEM ATP-BINDING PROTEIN PROV"/>
    <property type="match status" value="1"/>
</dbReference>
<dbReference type="InterPro" id="IPR027417">
    <property type="entry name" value="P-loop_NTPase"/>
</dbReference>
<gene>
    <name evidence="10" type="ORF">EDC90_1002180</name>
</gene>
<dbReference type="GO" id="GO:0055052">
    <property type="term" value="C:ATP-binding cassette (ABC) transporter complex, substrate-binding subunit-containing"/>
    <property type="evidence" value="ECO:0007669"/>
    <property type="project" value="InterPro"/>
</dbReference>
<dbReference type="InterPro" id="IPR003439">
    <property type="entry name" value="ABC_transporter-like_ATP-bd"/>
</dbReference>
<dbReference type="Gene3D" id="3.40.50.300">
    <property type="entry name" value="P-loop containing nucleotide triphosphate hydrolases"/>
    <property type="match status" value="1"/>
</dbReference>
<organism evidence="10 11">
    <name type="scientific">Martelella mediterranea</name>
    <dbReference type="NCBI Taxonomy" id="293089"/>
    <lineage>
        <taxon>Bacteria</taxon>
        <taxon>Pseudomonadati</taxon>
        <taxon>Pseudomonadota</taxon>
        <taxon>Alphaproteobacteria</taxon>
        <taxon>Hyphomicrobiales</taxon>
        <taxon>Aurantimonadaceae</taxon>
        <taxon>Martelella</taxon>
    </lineage>
</organism>
<dbReference type="InterPro" id="IPR051921">
    <property type="entry name" value="ABC_osmolyte_uptake_ATP-bind"/>
</dbReference>
<dbReference type="GO" id="GO:0006970">
    <property type="term" value="P:response to osmotic stress"/>
    <property type="evidence" value="ECO:0007669"/>
    <property type="project" value="UniProtKB-ARBA"/>
</dbReference>
<evidence type="ECO:0000313" key="10">
    <source>
        <dbReference type="EMBL" id="TCT44630.1"/>
    </source>
</evidence>
<dbReference type="GO" id="GO:0015418">
    <property type="term" value="F:ABC-type quaternary ammonium compound transporting activity"/>
    <property type="evidence" value="ECO:0007669"/>
    <property type="project" value="UniProtKB-EC"/>
</dbReference>
<evidence type="ECO:0000256" key="5">
    <source>
        <dbReference type="ARBA" id="ARBA00051811"/>
    </source>
</evidence>
<dbReference type="Pfam" id="PF00005">
    <property type="entry name" value="ABC_tran"/>
    <property type="match status" value="1"/>
</dbReference>
<feature type="domain" description="ABC transporter" evidence="9">
    <location>
        <begin position="22"/>
        <end position="269"/>
    </location>
</feature>
<dbReference type="GO" id="GO:0005524">
    <property type="term" value="F:ATP binding"/>
    <property type="evidence" value="ECO:0007669"/>
    <property type="project" value="UniProtKB-KW"/>
</dbReference>
<evidence type="ECO:0000256" key="8">
    <source>
        <dbReference type="ARBA" id="ARBA00068787"/>
    </source>
</evidence>
<dbReference type="InterPro" id="IPR017871">
    <property type="entry name" value="ABC_transporter-like_CS"/>
</dbReference>
<dbReference type="PROSITE" id="PS50893">
    <property type="entry name" value="ABC_TRANSPORTER_2"/>
    <property type="match status" value="1"/>
</dbReference>
<dbReference type="SMART" id="SM00382">
    <property type="entry name" value="AAA"/>
    <property type="match status" value="1"/>
</dbReference>
<keyword evidence="3" id="KW-0547">Nucleotide-binding</keyword>
<evidence type="ECO:0000256" key="1">
    <source>
        <dbReference type="ARBA" id="ARBA00005417"/>
    </source>
</evidence>
<dbReference type="InterPro" id="IPR022473">
    <property type="entry name" value="ABC_trnsptr_Choline_ATP-bd"/>
</dbReference>
<evidence type="ECO:0000256" key="6">
    <source>
        <dbReference type="ARBA" id="ARBA00061968"/>
    </source>
</evidence>
<keyword evidence="11" id="KW-1185">Reference proteome</keyword>
<dbReference type="GO" id="GO:0016887">
    <property type="term" value="F:ATP hydrolysis activity"/>
    <property type="evidence" value="ECO:0007669"/>
    <property type="project" value="InterPro"/>
</dbReference>
<accession>A0A4R3NXX6</accession>
<dbReference type="RefSeq" id="WP_132308136.1">
    <property type="nucleotide sequence ID" value="NZ_SMAR01000002.1"/>
</dbReference>
<dbReference type="AlphaFoldDB" id="A0A4R3NXX6"/>
<keyword evidence="2" id="KW-0813">Transport</keyword>
<proteinExistence type="inferred from homology"/>
<dbReference type="EC" id="7.6.2.9" evidence="7"/>
<comment type="caution">
    <text evidence="10">The sequence shown here is derived from an EMBL/GenBank/DDBJ whole genome shotgun (WGS) entry which is preliminary data.</text>
</comment>
<dbReference type="Proteomes" id="UP000295097">
    <property type="component" value="Unassembled WGS sequence"/>
</dbReference>
<name>A0A4R3NXX6_9HYPH</name>
<dbReference type="NCBIfam" id="TIGR03415">
    <property type="entry name" value="ABC_choXWV_ATP"/>
    <property type="match status" value="1"/>
</dbReference>
<dbReference type="SUPFAM" id="SSF52540">
    <property type="entry name" value="P-loop containing nucleoside triphosphate hydrolases"/>
    <property type="match status" value="1"/>
</dbReference>
<dbReference type="EMBL" id="SMAR01000002">
    <property type="protein sequence ID" value="TCT44630.1"/>
    <property type="molecule type" value="Genomic_DNA"/>
</dbReference>
<dbReference type="OrthoDB" id="9802264at2"/>